<reference evidence="1 2" key="1">
    <citation type="journal article" date="2021" name="Elife">
        <title>Chloroplast acquisition without the gene transfer in kleptoplastic sea slugs, Plakobranchus ocellatus.</title>
        <authorList>
            <person name="Maeda T."/>
            <person name="Takahashi S."/>
            <person name="Yoshida T."/>
            <person name="Shimamura S."/>
            <person name="Takaki Y."/>
            <person name="Nagai Y."/>
            <person name="Toyoda A."/>
            <person name="Suzuki Y."/>
            <person name="Arimoto A."/>
            <person name="Ishii H."/>
            <person name="Satoh N."/>
            <person name="Nishiyama T."/>
            <person name="Hasebe M."/>
            <person name="Maruyama T."/>
            <person name="Minagawa J."/>
            <person name="Obokata J."/>
            <person name="Shigenobu S."/>
        </authorList>
    </citation>
    <scope>NUCLEOTIDE SEQUENCE [LARGE SCALE GENOMIC DNA]</scope>
</reference>
<name>A0AAV4BE14_9GAST</name>
<keyword evidence="2" id="KW-1185">Reference proteome</keyword>
<comment type="caution">
    <text evidence="1">The sequence shown here is derived from an EMBL/GenBank/DDBJ whole genome shotgun (WGS) entry which is preliminary data.</text>
</comment>
<gene>
    <name evidence="1" type="ORF">PoB_004431800</name>
</gene>
<evidence type="ECO:0000313" key="2">
    <source>
        <dbReference type="Proteomes" id="UP000735302"/>
    </source>
</evidence>
<proteinExistence type="predicted"/>
<dbReference type="Proteomes" id="UP000735302">
    <property type="component" value="Unassembled WGS sequence"/>
</dbReference>
<dbReference type="EMBL" id="BLXT01004901">
    <property type="protein sequence ID" value="GFO17813.1"/>
    <property type="molecule type" value="Genomic_DNA"/>
</dbReference>
<organism evidence="1 2">
    <name type="scientific">Plakobranchus ocellatus</name>
    <dbReference type="NCBI Taxonomy" id="259542"/>
    <lineage>
        <taxon>Eukaryota</taxon>
        <taxon>Metazoa</taxon>
        <taxon>Spiralia</taxon>
        <taxon>Lophotrochozoa</taxon>
        <taxon>Mollusca</taxon>
        <taxon>Gastropoda</taxon>
        <taxon>Heterobranchia</taxon>
        <taxon>Euthyneura</taxon>
        <taxon>Panpulmonata</taxon>
        <taxon>Sacoglossa</taxon>
        <taxon>Placobranchoidea</taxon>
        <taxon>Plakobranchidae</taxon>
        <taxon>Plakobranchus</taxon>
    </lineage>
</organism>
<sequence length="105" mass="11832">MTIPRKERLVSVGKSSAFLLIETQTAQRAIRLAQSPTEETHCGDLCQDHHSGIRGLNHEKSRPKHSWCTSDVSLTLIKSHPMLFWPNSRRGRKEVLPNGISHQAP</sequence>
<dbReference type="AlphaFoldDB" id="A0AAV4BE14"/>
<accession>A0AAV4BE14</accession>
<protein>
    <submittedName>
        <fullName evidence="1">Uncharacterized protein</fullName>
    </submittedName>
</protein>
<evidence type="ECO:0000313" key="1">
    <source>
        <dbReference type="EMBL" id="GFO17813.1"/>
    </source>
</evidence>